<gene>
    <name evidence="1" type="ORF">HPP92_014013</name>
</gene>
<evidence type="ECO:0000313" key="2">
    <source>
        <dbReference type="Proteomes" id="UP000636800"/>
    </source>
</evidence>
<dbReference type="OrthoDB" id="776537at2759"/>
<evidence type="ECO:0000313" key="1">
    <source>
        <dbReference type="EMBL" id="KAG0477172.1"/>
    </source>
</evidence>
<reference evidence="1 2" key="1">
    <citation type="journal article" date="2020" name="Nat. Food">
        <title>A phased Vanilla planifolia genome enables genetic improvement of flavour and production.</title>
        <authorList>
            <person name="Hasing T."/>
            <person name="Tang H."/>
            <person name="Brym M."/>
            <person name="Khazi F."/>
            <person name="Huang T."/>
            <person name="Chambers A.H."/>
        </authorList>
    </citation>
    <scope>NUCLEOTIDE SEQUENCE [LARGE SCALE GENOMIC DNA]</scope>
    <source>
        <tissue evidence="1">Leaf</tissue>
    </source>
</reference>
<protein>
    <recommendedName>
        <fullName evidence="3">CMP/dCMP-type deaminase domain-containing protein</fullName>
    </recommendedName>
</protein>
<dbReference type="GO" id="GO:0003824">
    <property type="term" value="F:catalytic activity"/>
    <property type="evidence" value="ECO:0007669"/>
    <property type="project" value="InterPro"/>
</dbReference>
<name>A0A835UX13_VANPL</name>
<dbReference type="Gene3D" id="3.40.140.10">
    <property type="entry name" value="Cytidine Deaminase, domain 2"/>
    <property type="match status" value="1"/>
</dbReference>
<dbReference type="InterPro" id="IPR016193">
    <property type="entry name" value="Cytidine_deaminase-like"/>
</dbReference>
<sequence>MIGSVCEKMDDGFYTRRCLELARKAIGFTGLNPMVGCVKLKDGEIVGEGFHPKAGKPCAEVIVWLFWSRSIDSMIALGGGDMVSGGGGLSLFIMPGTWRLSVFKTGREFSLEQSGLRTFPIIKFITTYRWI</sequence>
<dbReference type="SUPFAM" id="SSF53927">
    <property type="entry name" value="Cytidine deaminase-like"/>
    <property type="match status" value="1"/>
</dbReference>
<organism evidence="1 2">
    <name type="scientific">Vanilla planifolia</name>
    <name type="common">Vanilla</name>
    <dbReference type="NCBI Taxonomy" id="51239"/>
    <lineage>
        <taxon>Eukaryota</taxon>
        <taxon>Viridiplantae</taxon>
        <taxon>Streptophyta</taxon>
        <taxon>Embryophyta</taxon>
        <taxon>Tracheophyta</taxon>
        <taxon>Spermatophyta</taxon>
        <taxon>Magnoliopsida</taxon>
        <taxon>Liliopsida</taxon>
        <taxon>Asparagales</taxon>
        <taxon>Orchidaceae</taxon>
        <taxon>Vanilloideae</taxon>
        <taxon>Vanilleae</taxon>
        <taxon>Vanilla</taxon>
    </lineage>
</organism>
<accession>A0A835UX13</accession>
<comment type="caution">
    <text evidence="1">The sequence shown here is derived from an EMBL/GenBank/DDBJ whole genome shotgun (WGS) entry which is preliminary data.</text>
</comment>
<keyword evidence="2" id="KW-1185">Reference proteome</keyword>
<dbReference type="EMBL" id="JADCNL010000006">
    <property type="protein sequence ID" value="KAG0477172.1"/>
    <property type="molecule type" value="Genomic_DNA"/>
</dbReference>
<dbReference type="AlphaFoldDB" id="A0A835UX13"/>
<evidence type="ECO:0008006" key="3">
    <source>
        <dbReference type="Google" id="ProtNLM"/>
    </source>
</evidence>
<dbReference type="Proteomes" id="UP000636800">
    <property type="component" value="Chromosome 6"/>
</dbReference>
<proteinExistence type="predicted"/>